<dbReference type="Gene3D" id="1.10.1510.10">
    <property type="entry name" value="Uncharacterised protein YqeY/AIM41 PF09424, N-terminal domain"/>
    <property type="match status" value="1"/>
</dbReference>
<dbReference type="InterPro" id="IPR023168">
    <property type="entry name" value="GatB_Yqey_C_2"/>
</dbReference>
<dbReference type="InterPro" id="IPR019004">
    <property type="entry name" value="YqeY/Aim41"/>
</dbReference>
<comment type="caution">
    <text evidence="1">The sequence shown here is derived from an EMBL/GenBank/DDBJ whole genome shotgun (WGS) entry which is preliminary data.</text>
</comment>
<evidence type="ECO:0000313" key="1">
    <source>
        <dbReference type="EMBL" id="MFC4666915.1"/>
    </source>
</evidence>
<dbReference type="InterPro" id="IPR042184">
    <property type="entry name" value="YqeY/Aim41_N"/>
</dbReference>
<dbReference type="EMBL" id="JBHSGO010000217">
    <property type="protein sequence ID" value="MFC4666915.1"/>
    <property type="molecule type" value="Genomic_DNA"/>
</dbReference>
<dbReference type="Pfam" id="PF09424">
    <property type="entry name" value="YqeY"/>
    <property type="match status" value="1"/>
</dbReference>
<dbReference type="Proteomes" id="UP001596020">
    <property type="component" value="Unassembled WGS sequence"/>
</dbReference>
<dbReference type="SUPFAM" id="SSF89095">
    <property type="entry name" value="GatB/YqeY motif"/>
    <property type="match status" value="1"/>
</dbReference>
<reference evidence="2" key="1">
    <citation type="journal article" date="2019" name="Int. J. Syst. Evol. Microbiol.">
        <title>The Global Catalogue of Microorganisms (GCM) 10K type strain sequencing project: providing services to taxonomists for standard genome sequencing and annotation.</title>
        <authorList>
            <consortium name="The Broad Institute Genomics Platform"/>
            <consortium name="The Broad Institute Genome Sequencing Center for Infectious Disease"/>
            <person name="Wu L."/>
            <person name="Ma J."/>
        </authorList>
    </citation>
    <scope>NUCLEOTIDE SEQUENCE [LARGE SCALE GENOMIC DNA]</scope>
    <source>
        <strain evidence="2">CGMCC 4.7357</strain>
    </source>
</reference>
<dbReference type="RefSeq" id="WP_380080461.1">
    <property type="nucleotide sequence ID" value="NZ_JBHSGO010000217.1"/>
</dbReference>
<accession>A0ABV9K9P6</accession>
<name>A0ABV9K9P6_9PORP</name>
<evidence type="ECO:0000313" key="2">
    <source>
        <dbReference type="Proteomes" id="UP001596020"/>
    </source>
</evidence>
<dbReference type="InterPro" id="IPR003789">
    <property type="entry name" value="Asn/Gln_tRNA_amidoTrase-B-like"/>
</dbReference>
<organism evidence="1 2">
    <name type="scientific">Falsiporphyromonas endometrii</name>
    <dbReference type="NCBI Taxonomy" id="1387297"/>
    <lineage>
        <taxon>Bacteria</taxon>
        <taxon>Pseudomonadati</taxon>
        <taxon>Bacteroidota</taxon>
        <taxon>Bacteroidia</taxon>
        <taxon>Bacteroidales</taxon>
        <taxon>Porphyromonadaceae</taxon>
        <taxon>Falsiporphyromonas</taxon>
    </lineage>
</organism>
<sequence>MSIFEEVNEGIKTSMKQRDKVRLEALRGIKKEFLEAITAKGSDGTLHDDQALKILQKMHKQRKESANIYTENGRPELAESELAEAEVIATFLPKMLSEDEVMVVVKKLMEENSISDMKMMGKLMGLAQKKLAGKAEGSVIAACAKKLLAQG</sequence>
<proteinExistence type="predicted"/>
<protein>
    <submittedName>
        <fullName evidence="1">GatB/YqeY domain-containing protein</fullName>
    </submittedName>
</protein>
<gene>
    <name evidence="1" type="ORF">ACFO3G_09945</name>
</gene>
<keyword evidence="2" id="KW-1185">Reference proteome</keyword>
<dbReference type="PANTHER" id="PTHR28055:SF1">
    <property type="entry name" value="ALTERED INHERITANCE OF MITOCHONDRIA PROTEIN 41, MITOCHONDRIAL"/>
    <property type="match status" value="1"/>
</dbReference>
<dbReference type="PANTHER" id="PTHR28055">
    <property type="entry name" value="ALTERED INHERITANCE OF MITOCHONDRIA PROTEIN 41, MITOCHONDRIAL"/>
    <property type="match status" value="1"/>
</dbReference>
<dbReference type="Gene3D" id="1.10.10.410">
    <property type="match status" value="1"/>
</dbReference>